<accession>A0ABN8M2N2</accession>
<comment type="caution">
    <text evidence="2">The sequence shown here is derived from an EMBL/GenBank/DDBJ whole genome shotgun (WGS) entry which is preliminary data.</text>
</comment>
<sequence>MPNERDSPLSANGDEELRLTGNGDSESNNKSDYNTRYENRQLRVTVSSIIDRLRIGSEWDTVESLVTSRQNLTRKEFKHILESEAYPCKRFLDKPVDHGL</sequence>
<evidence type="ECO:0000256" key="1">
    <source>
        <dbReference type="SAM" id="MobiDB-lite"/>
    </source>
</evidence>
<feature type="compositionally biased region" description="Basic and acidic residues" evidence="1">
    <location>
        <begin position="27"/>
        <end position="38"/>
    </location>
</feature>
<gene>
    <name evidence="2" type="ORF">PEVE_00009158</name>
</gene>
<evidence type="ECO:0000313" key="2">
    <source>
        <dbReference type="EMBL" id="CAH3020933.1"/>
    </source>
</evidence>
<protein>
    <submittedName>
        <fullName evidence="2">Uncharacterized protein</fullName>
    </submittedName>
</protein>
<evidence type="ECO:0000313" key="3">
    <source>
        <dbReference type="Proteomes" id="UP001159427"/>
    </source>
</evidence>
<feature type="region of interest" description="Disordered" evidence="1">
    <location>
        <begin position="1"/>
        <end position="38"/>
    </location>
</feature>
<dbReference type="Proteomes" id="UP001159427">
    <property type="component" value="Unassembled WGS sequence"/>
</dbReference>
<dbReference type="EMBL" id="CALNXI010000163">
    <property type="protein sequence ID" value="CAH3020933.1"/>
    <property type="molecule type" value="Genomic_DNA"/>
</dbReference>
<name>A0ABN8M2N2_9CNID</name>
<proteinExistence type="predicted"/>
<keyword evidence="3" id="KW-1185">Reference proteome</keyword>
<reference evidence="2 3" key="1">
    <citation type="submission" date="2022-05" db="EMBL/GenBank/DDBJ databases">
        <authorList>
            <consortium name="Genoscope - CEA"/>
            <person name="William W."/>
        </authorList>
    </citation>
    <scope>NUCLEOTIDE SEQUENCE [LARGE SCALE GENOMIC DNA]</scope>
</reference>
<organism evidence="2 3">
    <name type="scientific">Porites evermanni</name>
    <dbReference type="NCBI Taxonomy" id="104178"/>
    <lineage>
        <taxon>Eukaryota</taxon>
        <taxon>Metazoa</taxon>
        <taxon>Cnidaria</taxon>
        <taxon>Anthozoa</taxon>
        <taxon>Hexacorallia</taxon>
        <taxon>Scleractinia</taxon>
        <taxon>Fungiina</taxon>
        <taxon>Poritidae</taxon>
        <taxon>Porites</taxon>
    </lineage>
</organism>